<comment type="caution">
    <text evidence="1">The sequence shown here is derived from an EMBL/GenBank/DDBJ whole genome shotgun (WGS) entry which is preliminary data.</text>
</comment>
<dbReference type="AlphaFoldDB" id="A0AAQ4ELE5"/>
<reference evidence="1 2" key="1">
    <citation type="journal article" date="2023" name="Arcadia Sci">
        <title>De novo assembly of a long-read Amblyomma americanum tick genome.</title>
        <authorList>
            <person name="Chou S."/>
            <person name="Poskanzer K.E."/>
            <person name="Rollins M."/>
            <person name="Thuy-Boun P.S."/>
        </authorList>
    </citation>
    <scope>NUCLEOTIDE SEQUENCE [LARGE SCALE GENOMIC DNA]</scope>
    <source>
        <strain evidence="1">F_SG_1</strain>
        <tissue evidence="1">Salivary glands</tissue>
    </source>
</reference>
<accession>A0AAQ4ELE5</accession>
<dbReference type="Proteomes" id="UP001321473">
    <property type="component" value="Unassembled WGS sequence"/>
</dbReference>
<organism evidence="1 2">
    <name type="scientific">Amblyomma americanum</name>
    <name type="common">Lone star tick</name>
    <dbReference type="NCBI Taxonomy" id="6943"/>
    <lineage>
        <taxon>Eukaryota</taxon>
        <taxon>Metazoa</taxon>
        <taxon>Ecdysozoa</taxon>
        <taxon>Arthropoda</taxon>
        <taxon>Chelicerata</taxon>
        <taxon>Arachnida</taxon>
        <taxon>Acari</taxon>
        <taxon>Parasitiformes</taxon>
        <taxon>Ixodida</taxon>
        <taxon>Ixodoidea</taxon>
        <taxon>Ixodidae</taxon>
        <taxon>Amblyomminae</taxon>
        <taxon>Amblyomma</taxon>
    </lineage>
</organism>
<evidence type="ECO:0000313" key="2">
    <source>
        <dbReference type="Proteomes" id="UP001321473"/>
    </source>
</evidence>
<sequence length="68" mass="7722">MLIKVYTIIPALPTDAVLSTHRDESSNEELPDKSTATLWHCRAKTRPHLCVTIRCRVPESIELVCHKP</sequence>
<gene>
    <name evidence="1" type="ORF">V5799_031393</name>
</gene>
<protein>
    <submittedName>
        <fullName evidence="1">Uncharacterized protein</fullName>
    </submittedName>
</protein>
<keyword evidence="2" id="KW-1185">Reference proteome</keyword>
<evidence type="ECO:0000313" key="1">
    <source>
        <dbReference type="EMBL" id="KAK8775263.1"/>
    </source>
</evidence>
<name>A0AAQ4ELE5_AMBAM</name>
<proteinExistence type="predicted"/>
<dbReference type="EMBL" id="JARKHS020014303">
    <property type="protein sequence ID" value="KAK8775263.1"/>
    <property type="molecule type" value="Genomic_DNA"/>
</dbReference>